<evidence type="ECO:0000313" key="1">
    <source>
        <dbReference type="EMBL" id="PTN08388.1"/>
    </source>
</evidence>
<dbReference type="RefSeq" id="WP_107822529.1">
    <property type="nucleotide sequence ID" value="NZ_OY782574.1"/>
</dbReference>
<accession>A0A2T5C180</accession>
<dbReference type="AlphaFoldDB" id="A0A2T5C180"/>
<dbReference type="OrthoDB" id="9815825at2"/>
<gene>
    <name evidence="1" type="ORF">C8N47_109124</name>
</gene>
<name>A0A2T5C180_9BACT</name>
<organism evidence="1 2">
    <name type="scientific">Mangrovibacterium marinum</name>
    <dbReference type="NCBI Taxonomy" id="1639118"/>
    <lineage>
        <taxon>Bacteria</taxon>
        <taxon>Pseudomonadati</taxon>
        <taxon>Bacteroidota</taxon>
        <taxon>Bacteroidia</taxon>
        <taxon>Marinilabiliales</taxon>
        <taxon>Prolixibacteraceae</taxon>
        <taxon>Mangrovibacterium</taxon>
    </lineage>
</organism>
<protein>
    <submittedName>
        <fullName evidence="1">Uncharacterized protein</fullName>
    </submittedName>
</protein>
<dbReference type="EMBL" id="QAAD01000009">
    <property type="protein sequence ID" value="PTN08388.1"/>
    <property type="molecule type" value="Genomic_DNA"/>
</dbReference>
<comment type="caution">
    <text evidence="1">The sequence shown here is derived from an EMBL/GenBank/DDBJ whole genome shotgun (WGS) entry which is preliminary data.</text>
</comment>
<dbReference type="Proteomes" id="UP000243525">
    <property type="component" value="Unassembled WGS sequence"/>
</dbReference>
<reference evidence="1 2" key="1">
    <citation type="submission" date="2018-04" db="EMBL/GenBank/DDBJ databases">
        <title>Genomic Encyclopedia of Archaeal and Bacterial Type Strains, Phase II (KMG-II): from individual species to whole genera.</title>
        <authorList>
            <person name="Goeker M."/>
        </authorList>
    </citation>
    <scope>NUCLEOTIDE SEQUENCE [LARGE SCALE GENOMIC DNA]</scope>
    <source>
        <strain evidence="1 2">DSM 28823</strain>
    </source>
</reference>
<evidence type="ECO:0000313" key="2">
    <source>
        <dbReference type="Proteomes" id="UP000243525"/>
    </source>
</evidence>
<sequence length="278" mass="31632">MIKTAIISADAFNPELSNRLGQLKELQVKDFLSGYNQLSEHMLHAQAESIIRASELTYFDQLSPSFDLIKLALRNRNNLYFSQLPKLNEQQFNELIRLSQEADTSIQLAVPLLFNKQILKAIPLVKAPFLANIRLSAADDQLTADAFFQLLLMLVWLDQGDCRKTDSMTFADAEGLSILEARLAFHSGSIARILLSKHFREKDTGIELFSPDMKPLRVKTDSNYFNACRETEYNAISNLINNIRKKPAVVLNLTQLQQAQQIFRSFQQKTNFAGKQFS</sequence>
<keyword evidence="2" id="KW-1185">Reference proteome</keyword>
<proteinExistence type="predicted"/>